<dbReference type="EMBL" id="PZZH01000001">
    <property type="protein sequence ID" value="PTN77559.1"/>
    <property type="molecule type" value="Genomic_DNA"/>
</dbReference>
<proteinExistence type="predicted"/>
<reference evidence="1 4" key="1">
    <citation type="submission" date="2018-04" db="EMBL/GenBank/DDBJ databases">
        <authorList>
            <person name="Van Tyne D."/>
        </authorList>
    </citation>
    <scope>NUCLEOTIDE SEQUENCE [LARGE SCALE GENOMIC DNA]</scope>
    <source>
        <strain evidence="1 4">B2535</strain>
    </source>
</reference>
<dbReference type="Proteomes" id="UP001222182">
    <property type="component" value="Chromosome"/>
</dbReference>
<dbReference type="GO" id="GO:0016853">
    <property type="term" value="F:isomerase activity"/>
    <property type="evidence" value="ECO:0007669"/>
    <property type="project" value="UniProtKB-KW"/>
</dbReference>
<evidence type="ECO:0000313" key="3">
    <source>
        <dbReference type="EMBL" id="WER44031.1"/>
    </source>
</evidence>
<accession>A0A6B1XWX5</accession>
<reference evidence="2 5" key="2">
    <citation type="submission" date="2023-02" db="EMBL/GenBank/DDBJ databases">
        <title>Results of the 2020 Genomic Proficiency Test for the network of European Union Reference Laboratory for Antimicrobial Resistance assessing whole genome sequencing capacities.</title>
        <authorList>
            <person name="Hoffmann M."/>
            <person name="Luo Y."/>
            <person name="Sorensen L.H."/>
            <person name="Pedersen S.K."/>
            <person name="Hendriksen R.S."/>
        </authorList>
    </citation>
    <scope>NUCLEOTIDE SEQUENCE [LARGE SCALE GENOMIC DNA]</scope>
    <source>
        <strain evidence="2 5">GENOMIC22-006</strain>
    </source>
</reference>
<dbReference type="EMBL" id="CP119159">
    <property type="protein sequence ID" value="WEH21380.1"/>
    <property type="molecule type" value="Genomic_DNA"/>
</dbReference>
<dbReference type="Proteomes" id="UP000244140">
    <property type="component" value="Unassembled WGS sequence"/>
</dbReference>
<name>A0A6B1XWX5_ENTFL</name>
<reference evidence="3 6" key="3">
    <citation type="submission" date="2023-03" db="EMBL/GenBank/DDBJ databases">
        <title>Complete genome sequence of an Enterococcus faecalis urinary isolate.</title>
        <authorList>
            <person name="Brauer A.L."/>
            <person name="Armbruster C.E."/>
        </authorList>
    </citation>
    <scope>NUCLEOTIDE SEQUENCE [LARGE SCALE GENOMIC DNA]</scope>
    <source>
        <strain evidence="3 6">3143</strain>
    </source>
</reference>
<evidence type="ECO:0000313" key="1">
    <source>
        <dbReference type="EMBL" id="PTN77559.1"/>
    </source>
</evidence>
<organism evidence="1 4">
    <name type="scientific">Enterococcus faecalis</name>
    <name type="common">Streptococcus faecalis</name>
    <dbReference type="NCBI Taxonomy" id="1351"/>
    <lineage>
        <taxon>Bacteria</taxon>
        <taxon>Bacillati</taxon>
        <taxon>Bacillota</taxon>
        <taxon>Bacilli</taxon>
        <taxon>Lactobacillales</taxon>
        <taxon>Enterococcaceae</taxon>
        <taxon>Enterococcus</taxon>
    </lineage>
</organism>
<evidence type="ECO:0000313" key="6">
    <source>
        <dbReference type="Proteomes" id="UP001222182"/>
    </source>
</evidence>
<dbReference type="RefSeq" id="WP_002390548.1">
    <property type="nucleotide sequence ID" value="NZ_AP031218.1"/>
</dbReference>
<sequence>MSDYLDRIKKIMELKSRDEALEVMEESLKKGFKYVVRDCDSEYLSFFSLKPKKYMDLGSWGYVNENAQGALPSTVILKNTDITEISWRNKQPIIITEFLKYQKAGLEDELFRVEEAE</sequence>
<keyword evidence="1" id="KW-0413">Isomerase</keyword>
<evidence type="ECO:0000313" key="2">
    <source>
        <dbReference type="EMBL" id="WEH21380.1"/>
    </source>
</evidence>
<gene>
    <name evidence="1" type="ORF">DAI13_07305</name>
    <name evidence="3" type="ORF">P0083_07115</name>
    <name evidence="2" type="ORF">P0D81_09870</name>
</gene>
<dbReference type="Proteomes" id="UP001221642">
    <property type="component" value="Chromosome"/>
</dbReference>
<dbReference type="EMBL" id="CP119528">
    <property type="protein sequence ID" value="WER44031.1"/>
    <property type="molecule type" value="Genomic_DNA"/>
</dbReference>
<protein>
    <submittedName>
        <fullName evidence="1">DNA topoisomerase</fullName>
    </submittedName>
</protein>
<evidence type="ECO:0000313" key="5">
    <source>
        <dbReference type="Proteomes" id="UP001221642"/>
    </source>
</evidence>
<dbReference type="AlphaFoldDB" id="A0A6B1XWX5"/>
<evidence type="ECO:0000313" key="4">
    <source>
        <dbReference type="Proteomes" id="UP000244140"/>
    </source>
</evidence>